<name>A0A4R5AH57_9ACTN</name>
<organism evidence="3 4">
    <name type="scientific">Jiangella aurantiaca</name>
    <dbReference type="NCBI Taxonomy" id="2530373"/>
    <lineage>
        <taxon>Bacteria</taxon>
        <taxon>Bacillati</taxon>
        <taxon>Actinomycetota</taxon>
        <taxon>Actinomycetes</taxon>
        <taxon>Jiangellales</taxon>
        <taxon>Jiangellaceae</taxon>
        <taxon>Jiangella</taxon>
    </lineage>
</organism>
<feature type="chain" id="PRO_5039532874" description="Pyrrolo-quinoline quinone repeat domain-containing protein" evidence="1">
    <location>
        <begin position="27"/>
        <end position="779"/>
    </location>
</feature>
<dbReference type="OrthoDB" id="57332at2"/>
<dbReference type="SMART" id="SM00564">
    <property type="entry name" value="PQQ"/>
    <property type="match status" value="2"/>
</dbReference>
<keyword evidence="1" id="KW-0732">Signal</keyword>
<dbReference type="Gene3D" id="2.120.10.80">
    <property type="entry name" value="Kelch-type beta propeller"/>
    <property type="match status" value="1"/>
</dbReference>
<evidence type="ECO:0000313" key="3">
    <source>
        <dbReference type="EMBL" id="TDD72008.1"/>
    </source>
</evidence>
<comment type="caution">
    <text evidence="3">The sequence shown here is derived from an EMBL/GenBank/DDBJ whole genome shotgun (WGS) entry which is preliminary data.</text>
</comment>
<dbReference type="SUPFAM" id="SSF50998">
    <property type="entry name" value="Quinoprotein alcohol dehydrogenase-like"/>
    <property type="match status" value="1"/>
</dbReference>
<dbReference type="AlphaFoldDB" id="A0A4R5AH57"/>
<dbReference type="NCBIfam" id="NF047446">
    <property type="entry name" value="barrel_OmpL47"/>
    <property type="match status" value="1"/>
</dbReference>
<evidence type="ECO:0000259" key="2">
    <source>
        <dbReference type="Pfam" id="PF13360"/>
    </source>
</evidence>
<evidence type="ECO:0000313" key="4">
    <source>
        <dbReference type="Proteomes" id="UP000295217"/>
    </source>
</evidence>
<keyword evidence="4" id="KW-1185">Reference proteome</keyword>
<dbReference type="PANTHER" id="PTHR40274:SF3">
    <property type="entry name" value="VIRGINIAMYCIN B LYASE"/>
    <property type="match status" value="1"/>
</dbReference>
<proteinExistence type="predicted"/>
<dbReference type="EMBL" id="SMLB01000004">
    <property type="protein sequence ID" value="TDD72008.1"/>
    <property type="molecule type" value="Genomic_DNA"/>
</dbReference>
<feature type="signal peptide" evidence="1">
    <location>
        <begin position="1"/>
        <end position="26"/>
    </location>
</feature>
<sequence length="779" mass="81306">MRRPLLAVPLAATLSAVLVTALTSTAAPADAESSAVAAPVSLGAPLNDVTLVGGAVATTPDGVPTVYGVTVGQPVRLSAADARTGEILLTTPLPGANSATGVVALESGDVYVSTNPNGRLYRLPWGADAVEDLGQVAAGQTFGWDIVEGPDGRIYGVTFPGARLYAYDPDTGAFHDYGAVAADTQQARTVASYGGKLYVGTMTRAHLVEVDPATGAKREIALPPASDPGNELTSVFDVNVVGDRIYVRIGTDIKYAPLYELDPATGTWGASLDTVAGLELPAAGPDGELYVMRSNTLTAWDPATGAAAPTSLRYEGRVYNYRGVGWVDLGDPEWPGLTLTGFFWRGELWRYNPATGRGEVVPTAVPGEPIEILSLEAATGGGVWAGGFLNGFAHVDAETGASRFRRFAQTEQIYDDGENVWIGGYPDARGYRYDPDAPLNDPDYAPGPPGTPVNPVKLWDFKQHTQNPQDRIFAMLPVGDLVVAATGPKGSTFGGSVAVADRTTGQTRFLDDLSPDRALTSLAASSDGRTLYAGTWVYGGTGSPEPVQSEGTVLAFDPASGEVSWQVSPVPGAPSYVATTFDAAGRLWTLAGSALVELDPATGATMRTVQLGAPLPPGRKTWPHQAGIVEPVPGADALYVSAGQRLHRVYGATGAAEDLGTFGYSPFTVVDGGDLAMASGAELFRWTPPAPDAAPPAVTAGIGYVDGDWRPYLELTADDGAGIGVHEIAYRLDGGPWTTYSEPVRLRPGRHTVEIRAVDRAGNATTVTEHLVARPVFGG</sequence>
<accession>A0A4R5AH57</accession>
<dbReference type="InterPro" id="IPR018391">
    <property type="entry name" value="PQQ_b-propeller_rpt"/>
</dbReference>
<reference evidence="3 4" key="1">
    <citation type="submission" date="2019-02" db="EMBL/GenBank/DDBJ databases">
        <title>Draft genome sequences of novel Actinobacteria.</title>
        <authorList>
            <person name="Sahin N."/>
            <person name="Ay H."/>
            <person name="Saygin H."/>
        </authorList>
    </citation>
    <scope>NUCLEOTIDE SEQUENCE [LARGE SCALE GENOMIC DNA]</scope>
    <source>
        <strain evidence="3 4">8K307</strain>
    </source>
</reference>
<feature type="domain" description="Pyrrolo-quinoline quinone repeat" evidence="2">
    <location>
        <begin position="77"/>
        <end position="306"/>
    </location>
</feature>
<dbReference type="RefSeq" id="WP_132101847.1">
    <property type="nucleotide sequence ID" value="NZ_SMLB01000004.1"/>
</dbReference>
<dbReference type="Pfam" id="PF13360">
    <property type="entry name" value="PQQ_2"/>
    <property type="match status" value="1"/>
</dbReference>
<gene>
    <name evidence="3" type="ORF">E1262_04650</name>
</gene>
<dbReference type="PANTHER" id="PTHR40274">
    <property type="entry name" value="VIRGINIAMYCIN B LYASE"/>
    <property type="match status" value="1"/>
</dbReference>
<dbReference type="InterPro" id="IPR002372">
    <property type="entry name" value="PQQ_rpt_dom"/>
</dbReference>
<dbReference type="Gene3D" id="2.115.10.10">
    <property type="entry name" value="Tachylectin 2"/>
    <property type="match status" value="1"/>
</dbReference>
<dbReference type="Proteomes" id="UP000295217">
    <property type="component" value="Unassembled WGS sequence"/>
</dbReference>
<dbReference type="InterPro" id="IPR015915">
    <property type="entry name" value="Kelch-typ_b-propeller"/>
</dbReference>
<dbReference type="InterPro" id="IPR058094">
    <property type="entry name" value="Ig-like_OmpL47-like"/>
</dbReference>
<dbReference type="InterPro" id="IPR011047">
    <property type="entry name" value="Quinoprotein_ADH-like_sf"/>
</dbReference>
<protein>
    <recommendedName>
        <fullName evidence="2">Pyrrolo-quinoline quinone repeat domain-containing protein</fullName>
    </recommendedName>
</protein>
<evidence type="ECO:0000256" key="1">
    <source>
        <dbReference type="SAM" id="SignalP"/>
    </source>
</evidence>
<dbReference type="SUPFAM" id="SSF75011">
    <property type="entry name" value="3-carboxy-cis,cis-mucoante lactonizing enzyme"/>
    <property type="match status" value="1"/>
</dbReference>
<dbReference type="InterPro" id="IPR051344">
    <property type="entry name" value="Vgb"/>
</dbReference>